<name>A0AAV2JB30_KNICA</name>
<sequence>MRSEPDTSKPLCSITRSPRPLRITPLGSTVPLLALTYHLTQIVMSHLPIAKKAPASRFFGEKVRLLGRPGATRRPPCLPGLAKVACP</sequence>
<dbReference type="EMBL" id="OZ035834">
    <property type="protein sequence ID" value="CAL1574784.1"/>
    <property type="molecule type" value="Genomic_DNA"/>
</dbReference>
<evidence type="ECO:0000313" key="2">
    <source>
        <dbReference type="Proteomes" id="UP001497482"/>
    </source>
</evidence>
<dbReference type="Proteomes" id="UP001497482">
    <property type="component" value="Chromosome 12"/>
</dbReference>
<accession>A0AAV2JB30</accession>
<organism evidence="1 2">
    <name type="scientific">Knipowitschia caucasica</name>
    <name type="common">Caucasian dwarf goby</name>
    <name type="synonym">Pomatoschistus caucasicus</name>
    <dbReference type="NCBI Taxonomy" id="637954"/>
    <lineage>
        <taxon>Eukaryota</taxon>
        <taxon>Metazoa</taxon>
        <taxon>Chordata</taxon>
        <taxon>Craniata</taxon>
        <taxon>Vertebrata</taxon>
        <taxon>Euteleostomi</taxon>
        <taxon>Actinopterygii</taxon>
        <taxon>Neopterygii</taxon>
        <taxon>Teleostei</taxon>
        <taxon>Neoteleostei</taxon>
        <taxon>Acanthomorphata</taxon>
        <taxon>Gobiaria</taxon>
        <taxon>Gobiiformes</taxon>
        <taxon>Gobioidei</taxon>
        <taxon>Gobiidae</taxon>
        <taxon>Gobiinae</taxon>
        <taxon>Knipowitschia</taxon>
    </lineage>
</organism>
<dbReference type="AlphaFoldDB" id="A0AAV2JB30"/>
<proteinExistence type="predicted"/>
<gene>
    <name evidence="1" type="ORF">KC01_LOCUS6475</name>
</gene>
<evidence type="ECO:0000313" key="1">
    <source>
        <dbReference type="EMBL" id="CAL1574784.1"/>
    </source>
</evidence>
<keyword evidence="2" id="KW-1185">Reference proteome</keyword>
<protein>
    <submittedName>
        <fullName evidence="1">Uncharacterized protein</fullName>
    </submittedName>
</protein>
<reference evidence="1 2" key="1">
    <citation type="submission" date="2024-04" db="EMBL/GenBank/DDBJ databases">
        <authorList>
            <person name="Waldvogel A.-M."/>
            <person name="Schoenle A."/>
        </authorList>
    </citation>
    <scope>NUCLEOTIDE SEQUENCE [LARGE SCALE GENOMIC DNA]</scope>
</reference>